<accession>A0ABV6CMK5</accession>
<sequence length="169" mass="18197">MKHLMITAAALALTGPAFAQIATPTTEAVPGVETMPAEGMGAGMMSPENPGISASWFEDRAIYTTNQPSTTMWDENADWGTERPADWNQIGEVDDVVLSADGQVMGYTADIGGFLGLGERTVLLSPEAVRLVDFDEATLWGDTAVFATNYTQEELEALPEFDDDMILDD</sequence>
<evidence type="ECO:0000259" key="2">
    <source>
        <dbReference type="Pfam" id="PF05239"/>
    </source>
</evidence>
<reference evidence="3 4" key="1">
    <citation type="submission" date="2024-09" db="EMBL/GenBank/DDBJ databases">
        <authorList>
            <person name="Sun Q."/>
            <person name="Mori K."/>
        </authorList>
    </citation>
    <scope>NUCLEOTIDE SEQUENCE [LARGE SCALE GENOMIC DNA]</scope>
    <source>
        <strain evidence="3 4">CCM 7904</strain>
    </source>
</reference>
<gene>
    <name evidence="3" type="ORF">ACFFIZ_17125</name>
</gene>
<dbReference type="SUPFAM" id="SSF50346">
    <property type="entry name" value="PRC-barrel domain"/>
    <property type="match status" value="1"/>
</dbReference>
<name>A0ABV6CMK5_9RHOB</name>
<dbReference type="Gene3D" id="2.30.30.240">
    <property type="entry name" value="PRC-barrel domain"/>
    <property type="match status" value="1"/>
</dbReference>
<comment type="caution">
    <text evidence="3">The sequence shown here is derived from an EMBL/GenBank/DDBJ whole genome shotgun (WGS) entry which is preliminary data.</text>
</comment>
<feature type="chain" id="PRO_5046005031" evidence="1">
    <location>
        <begin position="20"/>
        <end position="169"/>
    </location>
</feature>
<feature type="domain" description="PRC-barrel" evidence="2">
    <location>
        <begin position="89"/>
        <end position="130"/>
    </location>
</feature>
<dbReference type="Proteomes" id="UP001589795">
    <property type="component" value="Unassembled WGS sequence"/>
</dbReference>
<keyword evidence="1" id="KW-0732">Signal</keyword>
<keyword evidence="4" id="KW-1185">Reference proteome</keyword>
<proteinExistence type="predicted"/>
<protein>
    <submittedName>
        <fullName evidence="3">PRC-barrel domain-containing protein</fullName>
    </submittedName>
</protein>
<dbReference type="InterPro" id="IPR027275">
    <property type="entry name" value="PRC-brl_dom"/>
</dbReference>
<dbReference type="RefSeq" id="WP_265507260.1">
    <property type="nucleotide sequence ID" value="NZ_JAOTBE010000027.1"/>
</dbReference>
<evidence type="ECO:0000313" key="4">
    <source>
        <dbReference type="Proteomes" id="UP001589795"/>
    </source>
</evidence>
<dbReference type="InterPro" id="IPR011033">
    <property type="entry name" value="PRC_barrel-like_sf"/>
</dbReference>
<evidence type="ECO:0000256" key="1">
    <source>
        <dbReference type="SAM" id="SignalP"/>
    </source>
</evidence>
<organism evidence="3 4">
    <name type="scientific">Paracoccus rhizosphaerae</name>
    <dbReference type="NCBI Taxonomy" id="1133347"/>
    <lineage>
        <taxon>Bacteria</taxon>
        <taxon>Pseudomonadati</taxon>
        <taxon>Pseudomonadota</taxon>
        <taxon>Alphaproteobacteria</taxon>
        <taxon>Rhodobacterales</taxon>
        <taxon>Paracoccaceae</taxon>
        <taxon>Paracoccus</taxon>
    </lineage>
</organism>
<dbReference type="EMBL" id="JBHLWQ010000158">
    <property type="protein sequence ID" value="MFC0201984.1"/>
    <property type="molecule type" value="Genomic_DNA"/>
</dbReference>
<feature type="signal peptide" evidence="1">
    <location>
        <begin position="1"/>
        <end position="19"/>
    </location>
</feature>
<evidence type="ECO:0000313" key="3">
    <source>
        <dbReference type="EMBL" id="MFC0201984.1"/>
    </source>
</evidence>
<dbReference type="Pfam" id="PF05239">
    <property type="entry name" value="PRC"/>
    <property type="match status" value="1"/>
</dbReference>